<dbReference type="AlphaFoldDB" id="A0A1M7JFU5"/>
<dbReference type="STRING" id="1120996.SAMN02746066_02246"/>
<feature type="transmembrane region" description="Helical" evidence="1">
    <location>
        <begin position="68"/>
        <end position="87"/>
    </location>
</feature>
<keyword evidence="1" id="KW-0472">Membrane</keyword>
<evidence type="ECO:0000313" key="3">
    <source>
        <dbReference type="Proteomes" id="UP000184038"/>
    </source>
</evidence>
<reference evidence="2 3" key="1">
    <citation type="submission" date="2016-11" db="EMBL/GenBank/DDBJ databases">
        <authorList>
            <person name="Jaros S."/>
            <person name="Januszkiewicz K."/>
            <person name="Wedrychowicz H."/>
        </authorList>
    </citation>
    <scope>NUCLEOTIDE SEQUENCE [LARGE SCALE GENOMIC DNA]</scope>
    <source>
        <strain evidence="2 3">DSM 15930</strain>
    </source>
</reference>
<proteinExistence type="predicted"/>
<dbReference type="Proteomes" id="UP000184038">
    <property type="component" value="Unassembled WGS sequence"/>
</dbReference>
<keyword evidence="1" id="KW-0812">Transmembrane</keyword>
<accession>A0A1M7JFU5</accession>
<dbReference type="RefSeq" id="WP_073287662.1">
    <property type="nucleotide sequence ID" value="NZ_FRCP01000011.1"/>
</dbReference>
<keyword evidence="3" id="KW-1185">Reference proteome</keyword>
<sequence length="92" mass="9731">MKQDRISEITRKAIEVPMGFTQSLMEKTEKVKTPSPRVDKIGRSIGACVGVLLLLTGGAGLLVGKSSWAIGSLSVGAVTILSNFICIGKNKK</sequence>
<name>A0A1M7JFU5_9FIRM</name>
<keyword evidence="1" id="KW-1133">Transmembrane helix</keyword>
<protein>
    <submittedName>
        <fullName evidence="2">Uncharacterized protein</fullName>
    </submittedName>
</protein>
<evidence type="ECO:0000256" key="1">
    <source>
        <dbReference type="SAM" id="Phobius"/>
    </source>
</evidence>
<gene>
    <name evidence="2" type="ORF">SAMN02746066_02246</name>
</gene>
<organism evidence="2 3">
    <name type="scientific">Anaerosporobacter mobilis DSM 15930</name>
    <dbReference type="NCBI Taxonomy" id="1120996"/>
    <lineage>
        <taxon>Bacteria</taxon>
        <taxon>Bacillati</taxon>
        <taxon>Bacillota</taxon>
        <taxon>Clostridia</taxon>
        <taxon>Lachnospirales</taxon>
        <taxon>Lachnospiraceae</taxon>
        <taxon>Anaerosporobacter</taxon>
    </lineage>
</organism>
<evidence type="ECO:0000313" key="2">
    <source>
        <dbReference type="EMBL" id="SHM51818.1"/>
    </source>
</evidence>
<dbReference type="OrthoDB" id="2064431at2"/>
<dbReference type="EMBL" id="FRCP01000011">
    <property type="protein sequence ID" value="SHM51818.1"/>
    <property type="molecule type" value="Genomic_DNA"/>
</dbReference>
<feature type="transmembrane region" description="Helical" evidence="1">
    <location>
        <begin position="41"/>
        <end position="62"/>
    </location>
</feature>